<evidence type="ECO:0000313" key="2">
    <source>
        <dbReference type="Proteomes" id="UP000004903"/>
    </source>
</evidence>
<name>G5QJ22_SALRU</name>
<proteinExistence type="predicted"/>
<dbReference type="PATRIC" id="fig|913081.3.peg.2012"/>
<dbReference type="Proteomes" id="UP000004903">
    <property type="component" value="Unassembled WGS sequence"/>
</dbReference>
<accession>G5QJ22</accession>
<dbReference type="AlphaFoldDB" id="G5QJ22"/>
<organism evidence="1 2">
    <name type="scientific">Salmonella enterica subsp. enterica serovar Rubislaw str. A4-653</name>
    <dbReference type="NCBI Taxonomy" id="913081"/>
    <lineage>
        <taxon>Bacteria</taxon>
        <taxon>Pseudomonadati</taxon>
        <taxon>Pseudomonadota</taxon>
        <taxon>Gammaproteobacteria</taxon>
        <taxon>Enterobacterales</taxon>
        <taxon>Enterobacteriaceae</taxon>
        <taxon>Salmonella</taxon>
    </lineage>
</organism>
<protein>
    <submittedName>
        <fullName evidence="1">Uncharacterized protein</fullName>
    </submittedName>
</protein>
<gene>
    <name evidence="1" type="ORF">LTSERUB_2599</name>
</gene>
<comment type="caution">
    <text evidence="1">The sequence shown here is derived from an EMBL/GenBank/DDBJ whole genome shotgun (WGS) entry which is preliminary data.</text>
</comment>
<dbReference type="EMBL" id="AFCT01000980">
    <property type="protein sequence ID" value="EHC88851.1"/>
    <property type="molecule type" value="Genomic_DNA"/>
</dbReference>
<reference evidence="1 2" key="1">
    <citation type="journal article" date="2011" name="BMC Genomics">
        <title>Genome sequencing reveals diversification of virulence factor content and possible host adaptation in distinct subpopulations of Salmonella enterica.</title>
        <authorList>
            <person name="den Bakker H.C."/>
            <person name="Moreno Switt A.I."/>
            <person name="Govoni G."/>
            <person name="Cummings C.A."/>
            <person name="Ranieri M.L."/>
            <person name="Degoricija L."/>
            <person name="Hoelzer K."/>
            <person name="Rodriguez-Rivera L.D."/>
            <person name="Brown S."/>
            <person name="Bolchacova E."/>
            <person name="Furtado M.R."/>
            <person name="Wiedmann M."/>
        </authorList>
    </citation>
    <scope>NUCLEOTIDE SEQUENCE [LARGE SCALE GENOMIC DNA]</scope>
    <source>
        <strain evidence="1 2">A4-653</strain>
    </source>
</reference>
<sequence>MNVDPENTMLVTVERQGFAVLLKIFCGQCWSKVAVMIVK</sequence>
<evidence type="ECO:0000313" key="1">
    <source>
        <dbReference type="EMBL" id="EHC88851.1"/>
    </source>
</evidence>